<dbReference type="AlphaFoldDB" id="A0A2P5AU98"/>
<comment type="caution">
    <text evidence="1">The sequence shown here is derived from an EMBL/GenBank/DDBJ whole genome shotgun (WGS) entry which is preliminary data.</text>
</comment>
<dbReference type="Proteomes" id="UP000237105">
    <property type="component" value="Unassembled WGS sequence"/>
</dbReference>
<evidence type="ECO:0000313" key="2">
    <source>
        <dbReference type="Proteomes" id="UP000237105"/>
    </source>
</evidence>
<sequence length="58" mass="6622">MVLLADYDKRFRRNSGKMGQVSVLCLLFKSVPRTPVAEHQSLVIRQIGCRLNRPLPNV</sequence>
<dbReference type="OrthoDB" id="1433105at2759"/>
<protein>
    <submittedName>
        <fullName evidence="1">Uncharacterized protein</fullName>
    </submittedName>
</protein>
<organism evidence="1 2">
    <name type="scientific">Parasponia andersonii</name>
    <name type="common">Sponia andersonii</name>
    <dbReference type="NCBI Taxonomy" id="3476"/>
    <lineage>
        <taxon>Eukaryota</taxon>
        <taxon>Viridiplantae</taxon>
        <taxon>Streptophyta</taxon>
        <taxon>Embryophyta</taxon>
        <taxon>Tracheophyta</taxon>
        <taxon>Spermatophyta</taxon>
        <taxon>Magnoliopsida</taxon>
        <taxon>eudicotyledons</taxon>
        <taxon>Gunneridae</taxon>
        <taxon>Pentapetalae</taxon>
        <taxon>rosids</taxon>
        <taxon>fabids</taxon>
        <taxon>Rosales</taxon>
        <taxon>Cannabaceae</taxon>
        <taxon>Parasponia</taxon>
    </lineage>
</organism>
<evidence type="ECO:0000313" key="1">
    <source>
        <dbReference type="EMBL" id="PON40120.1"/>
    </source>
</evidence>
<dbReference type="EMBL" id="JXTB01000446">
    <property type="protein sequence ID" value="PON40120.1"/>
    <property type="molecule type" value="Genomic_DNA"/>
</dbReference>
<reference evidence="2" key="1">
    <citation type="submission" date="2016-06" db="EMBL/GenBank/DDBJ databases">
        <title>Parallel loss of symbiosis genes in relatives of nitrogen-fixing non-legume Parasponia.</title>
        <authorList>
            <person name="Van Velzen R."/>
            <person name="Holmer R."/>
            <person name="Bu F."/>
            <person name="Rutten L."/>
            <person name="Van Zeijl A."/>
            <person name="Liu W."/>
            <person name="Santuari L."/>
            <person name="Cao Q."/>
            <person name="Sharma T."/>
            <person name="Shen D."/>
            <person name="Roswanjaya Y."/>
            <person name="Wardhani T."/>
            <person name="Kalhor M.S."/>
            <person name="Jansen J."/>
            <person name="Van den Hoogen J."/>
            <person name="Gungor B."/>
            <person name="Hartog M."/>
            <person name="Hontelez J."/>
            <person name="Verver J."/>
            <person name="Yang W.-C."/>
            <person name="Schijlen E."/>
            <person name="Repin R."/>
            <person name="Schilthuizen M."/>
            <person name="Schranz E."/>
            <person name="Heidstra R."/>
            <person name="Miyata K."/>
            <person name="Fedorova E."/>
            <person name="Kohlen W."/>
            <person name="Bisseling T."/>
            <person name="Smit S."/>
            <person name="Geurts R."/>
        </authorList>
    </citation>
    <scope>NUCLEOTIDE SEQUENCE [LARGE SCALE GENOMIC DNA]</scope>
    <source>
        <strain evidence="2">cv. WU1-14</strain>
    </source>
</reference>
<keyword evidence="2" id="KW-1185">Reference proteome</keyword>
<name>A0A2P5AU98_PARAD</name>
<proteinExistence type="predicted"/>
<accession>A0A2P5AU98</accession>
<gene>
    <name evidence="1" type="ORF">PanWU01x14_299720</name>
</gene>